<keyword evidence="1" id="KW-0732">Signal</keyword>
<evidence type="ECO:0000313" key="2">
    <source>
        <dbReference type="EMBL" id="CAG5116941.1"/>
    </source>
</evidence>
<evidence type="ECO:0000313" key="3">
    <source>
        <dbReference type="Proteomes" id="UP000678393"/>
    </source>
</evidence>
<dbReference type="PROSITE" id="PS51257">
    <property type="entry name" value="PROKAR_LIPOPROTEIN"/>
    <property type="match status" value="1"/>
</dbReference>
<reference evidence="2" key="1">
    <citation type="submission" date="2021-04" db="EMBL/GenBank/DDBJ databases">
        <authorList>
            <consortium name="Molecular Ecology Group"/>
        </authorList>
    </citation>
    <scope>NUCLEOTIDE SEQUENCE</scope>
</reference>
<name>A0A8S3YNT0_9EUPU</name>
<keyword evidence="3" id="KW-1185">Reference proteome</keyword>
<gene>
    <name evidence="2" type="ORF">CUNI_LOCUS2499</name>
</gene>
<dbReference type="Proteomes" id="UP000678393">
    <property type="component" value="Unassembled WGS sequence"/>
</dbReference>
<evidence type="ECO:0000256" key="1">
    <source>
        <dbReference type="SAM" id="SignalP"/>
    </source>
</evidence>
<comment type="caution">
    <text evidence="2">The sequence shown here is derived from an EMBL/GenBank/DDBJ whole genome shotgun (WGS) entry which is preliminary data.</text>
</comment>
<organism evidence="2 3">
    <name type="scientific">Candidula unifasciata</name>
    <dbReference type="NCBI Taxonomy" id="100452"/>
    <lineage>
        <taxon>Eukaryota</taxon>
        <taxon>Metazoa</taxon>
        <taxon>Spiralia</taxon>
        <taxon>Lophotrochozoa</taxon>
        <taxon>Mollusca</taxon>
        <taxon>Gastropoda</taxon>
        <taxon>Heterobranchia</taxon>
        <taxon>Euthyneura</taxon>
        <taxon>Panpulmonata</taxon>
        <taxon>Eupulmonata</taxon>
        <taxon>Stylommatophora</taxon>
        <taxon>Helicina</taxon>
        <taxon>Helicoidea</taxon>
        <taxon>Geomitridae</taxon>
        <taxon>Candidula</taxon>
    </lineage>
</organism>
<accession>A0A8S3YNT0</accession>
<proteinExistence type="predicted"/>
<feature type="non-terminal residue" evidence="2">
    <location>
        <position position="1"/>
    </location>
</feature>
<dbReference type="EMBL" id="CAJHNH020000324">
    <property type="protein sequence ID" value="CAG5116941.1"/>
    <property type="molecule type" value="Genomic_DNA"/>
</dbReference>
<dbReference type="OrthoDB" id="6158269at2759"/>
<feature type="chain" id="PRO_5035939235" evidence="1">
    <location>
        <begin position="29"/>
        <end position="108"/>
    </location>
</feature>
<dbReference type="AlphaFoldDB" id="A0A8S3YNT0"/>
<sequence length="108" mass="12339">MKLRQRMPSLDVCLTCISILLASGCVDCKWCTRITSEKHTFTTTEPGQCLKTYESYCGWFTSEKCTFYEMAPCFKELNHTVVVYKVVEECCPGYQLDPAKNDTCIVKP</sequence>
<protein>
    <submittedName>
        <fullName evidence="2">Uncharacterized protein</fullName>
    </submittedName>
</protein>
<feature type="signal peptide" evidence="1">
    <location>
        <begin position="1"/>
        <end position="28"/>
    </location>
</feature>